<dbReference type="Pfam" id="PF00226">
    <property type="entry name" value="DnaJ"/>
    <property type="match status" value="1"/>
</dbReference>
<evidence type="ECO:0000259" key="1">
    <source>
        <dbReference type="PROSITE" id="PS50076"/>
    </source>
</evidence>
<evidence type="ECO:0000313" key="2">
    <source>
        <dbReference type="EMBL" id="CAG4898226.1"/>
    </source>
</evidence>
<dbReference type="Proteomes" id="UP000789752">
    <property type="component" value="Unassembled WGS sequence"/>
</dbReference>
<sequence>MTTLYNTLGVSASATGEEIKRAYRKAAMRWHPDRNAGHEELARAAFQDIKSAYAILSDVSQREVYDAVYAEQMRWWEAHREREAREQAEREAEARRVAEAEYAERVAVAMRFADEGHNRDVVFGVLIGQQCEAGLAAQIAASAVALHASRQTSPVVEEAQVAAADAAHHSAASDGDTRHANAKADVPGGGLGTLWYQFLSGLRL</sequence>
<name>A0ABN7QIS8_9BURK</name>
<dbReference type="InterPro" id="IPR036869">
    <property type="entry name" value="J_dom_sf"/>
</dbReference>
<dbReference type="Gene3D" id="1.10.287.110">
    <property type="entry name" value="DnaJ domain"/>
    <property type="match status" value="1"/>
</dbReference>
<dbReference type="PANTHER" id="PTHR43948">
    <property type="entry name" value="DNAJ HOMOLOG SUBFAMILY B"/>
    <property type="match status" value="1"/>
</dbReference>
<proteinExistence type="predicted"/>
<accession>A0ABN7QIS8</accession>
<dbReference type="PROSITE" id="PS00636">
    <property type="entry name" value="DNAJ_1"/>
    <property type="match status" value="1"/>
</dbReference>
<dbReference type="PANTHER" id="PTHR43948:SF10">
    <property type="entry name" value="MRJ, ISOFORM E"/>
    <property type="match status" value="1"/>
</dbReference>
<dbReference type="CDD" id="cd06257">
    <property type="entry name" value="DnaJ"/>
    <property type="match status" value="1"/>
</dbReference>
<dbReference type="EMBL" id="CAJQYY010000012">
    <property type="protein sequence ID" value="CAG4898226.1"/>
    <property type="molecule type" value="Genomic_DNA"/>
</dbReference>
<dbReference type="SUPFAM" id="SSF46565">
    <property type="entry name" value="Chaperone J-domain"/>
    <property type="match status" value="1"/>
</dbReference>
<evidence type="ECO:0000313" key="3">
    <source>
        <dbReference type="Proteomes" id="UP000789752"/>
    </source>
</evidence>
<gene>
    <name evidence="2" type="primary">dnaJ_2</name>
    <name evidence="2" type="ORF">R54767_02359</name>
</gene>
<comment type="caution">
    <text evidence="2">The sequence shown here is derived from an EMBL/GenBank/DDBJ whole genome shotgun (WGS) entry which is preliminary data.</text>
</comment>
<protein>
    <submittedName>
        <fullName evidence="2">Chaperone protein DnaJ</fullName>
    </submittedName>
</protein>
<dbReference type="SMART" id="SM00271">
    <property type="entry name" value="DnaJ"/>
    <property type="match status" value="1"/>
</dbReference>
<feature type="domain" description="J" evidence="1">
    <location>
        <begin position="3"/>
        <end position="69"/>
    </location>
</feature>
<keyword evidence="3" id="KW-1185">Reference proteome</keyword>
<reference evidence="2 3" key="1">
    <citation type="submission" date="2021-04" db="EMBL/GenBank/DDBJ databases">
        <authorList>
            <person name="Vanwijnsberghe S."/>
        </authorList>
    </citation>
    <scope>NUCLEOTIDE SEQUENCE [LARGE SCALE GENOMIC DNA]</scope>
    <source>
        <strain evidence="2 3">LMG 32171</strain>
    </source>
</reference>
<dbReference type="InterPro" id="IPR001623">
    <property type="entry name" value="DnaJ_domain"/>
</dbReference>
<dbReference type="PROSITE" id="PS50076">
    <property type="entry name" value="DNAJ_2"/>
    <property type="match status" value="1"/>
</dbReference>
<dbReference type="InterPro" id="IPR018253">
    <property type="entry name" value="DnaJ_domain_CS"/>
</dbReference>
<dbReference type="PRINTS" id="PR00625">
    <property type="entry name" value="JDOMAIN"/>
</dbReference>
<dbReference type="RefSeq" id="WP_228978255.1">
    <property type="nucleotide sequence ID" value="NZ_CAJQYY010000012.1"/>
</dbReference>
<organism evidence="2 3">
    <name type="scientific">Paraburkholderia gardini</name>
    <dbReference type="NCBI Taxonomy" id="2823469"/>
    <lineage>
        <taxon>Bacteria</taxon>
        <taxon>Pseudomonadati</taxon>
        <taxon>Pseudomonadota</taxon>
        <taxon>Betaproteobacteria</taxon>
        <taxon>Burkholderiales</taxon>
        <taxon>Burkholderiaceae</taxon>
        <taxon>Paraburkholderia</taxon>
    </lineage>
</organism>